<sequence length="268" mass="29597">MFVSLFCSSAIGPSVSTLPTPAPTVQAIGDPHLVNLQGEHFDINHGGRFVLLRIPQDVSKPVEIALEAQIRPEHGKPCTTYITQVELFGAWLGDQSLQVRSYLRSHSVLDADEFLGMRVVNRRSDSEKPWENITDWTDEAEVVFGDAGNSDFRLTLTTTHWHSRKRERRGSPTVGGQFLVRLTNVWHNESAEVRIRQDLPTQEHLNVAVRRLGVLGRADIGGLLGFDSHPASLEDSRRHAGVPAPQGRTGRQEGSPFETSLADALGEA</sequence>
<comment type="caution">
    <text evidence="2">The sequence shown here is derived from an EMBL/GenBank/DDBJ whole genome shotgun (WGS) entry which is preliminary data.</text>
</comment>
<reference evidence="2" key="1">
    <citation type="submission" date="2023-10" db="EMBL/GenBank/DDBJ databases">
        <authorList>
            <person name="Chen Y."/>
            <person name="Shah S."/>
            <person name="Dougan E. K."/>
            <person name="Thang M."/>
            <person name="Chan C."/>
        </authorList>
    </citation>
    <scope>NUCLEOTIDE SEQUENCE [LARGE SCALE GENOMIC DNA]</scope>
</reference>
<feature type="region of interest" description="Disordered" evidence="1">
    <location>
        <begin position="232"/>
        <end position="268"/>
    </location>
</feature>
<dbReference type="EMBL" id="CAUYUJ010018528">
    <property type="protein sequence ID" value="CAK0884313.1"/>
    <property type="molecule type" value="Genomic_DNA"/>
</dbReference>
<evidence type="ECO:0000313" key="3">
    <source>
        <dbReference type="Proteomes" id="UP001189429"/>
    </source>
</evidence>
<gene>
    <name evidence="2" type="ORF">PCOR1329_LOCUS66292</name>
</gene>
<evidence type="ECO:0000256" key="1">
    <source>
        <dbReference type="SAM" id="MobiDB-lite"/>
    </source>
</evidence>
<name>A0ABN9WDB8_9DINO</name>
<protein>
    <submittedName>
        <fullName evidence="2">Uncharacterized protein</fullName>
    </submittedName>
</protein>
<accession>A0ABN9WDB8</accession>
<evidence type="ECO:0000313" key="2">
    <source>
        <dbReference type="EMBL" id="CAK0884313.1"/>
    </source>
</evidence>
<proteinExistence type="predicted"/>
<dbReference type="Proteomes" id="UP001189429">
    <property type="component" value="Unassembled WGS sequence"/>
</dbReference>
<keyword evidence="3" id="KW-1185">Reference proteome</keyword>
<organism evidence="2 3">
    <name type="scientific">Prorocentrum cordatum</name>
    <dbReference type="NCBI Taxonomy" id="2364126"/>
    <lineage>
        <taxon>Eukaryota</taxon>
        <taxon>Sar</taxon>
        <taxon>Alveolata</taxon>
        <taxon>Dinophyceae</taxon>
        <taxon>Prorocentrales</taxon>
        <taxon>Prorocentraceae</taxon>
        <taxon>Prorocentrum</taxon>
    </lineage>
</organism>